<keyword evidence="2" id="KW-0479">Metal-binding</keyword>
<evidence type="ECO:0000256" key="1">
    <source>
        <dbReference type="ARBA" id="ARBA00004123"/>
    </source>
</evidence>
<name>A0A0D1E1B1_MYCMD</name>
<feature type="compositionally biased region" description="Low complexity" evidence="8">
    <location>
        <begin position="35"/>
        <end position="48"/>
    </location>
</feature>
<evidence type="ECO:0000256" key="8">
    <source>
        <dbReference type="SAM" id="MobiDB-lite"/>
    </source>
</evidence>
<evidence type="ECO:0000256" key="3">
    <source>
        <dbReference type="ARBA" id="ARBA00022833"/>
    </source>
</evidence>
<gene>
    <name evidence="10" type="ORF">UMAG_02451</name>
</gene>
<keyword evidence="4" id="KW-0805">Transcription regulation</keyword>
<comment type="subcellular location">
    <subcellularLocation>
        <location evidence="1">Nucleus</location>
    </subcellularLocation>
</comment>
<evidence type="ECO:0000256" key="2">
    <source>
        <dbReference type="ARBA" id="ARBA00022723"/>
    </source>
</evidence>
<dbReference type="InterPro" id="IPR001138">
    <property type="entry name" value="Zn2Cys6_DnaBD"/>
</dbReference>
<feature type="region of interest" description="Disordered" evidence="8">
    <location>
        <begin position="21"/>
        <end position="49"/>
    </location>
</feature>
<accession>A0A0D1E1B1</accession>
<keyword evidence="11" id="KW-1185">Reference proteome</keyword>
<dbReference type="PROSITE" id="PS50048">
    <property type="entry name" value="ZN2_CY6_FUNGAL_2"/>
    <property type="match status" value="1"/>
</dbReference>
<feature type="region of interest" description="Disordered" evidence="8">
    <location>
        <begin position="102"/>
        <end position="121"/>
    </location>
</feature>
<dbReference type="AlphaFoldDB" id="A0A0D1E1B1"/>
<evidence type="ECO:0000313" key="11">
    <source>
        <dbReference type="Proteomes" id="UP000000561"/>
    </source>
</evidence>
<dbReference type="Gene3D" id="4.10.240.10">
    <property type="entry name" value="Zn(2)-C6 fungal-type DNA-binding domain"/>
    <property type="match status" value="1"/>
</dbReference>
<dbReference type="OrthoDB" id="39175at2759"/>
<evidence type="ECO:0000256" key="7">
    <source>
        <dbReference type="ARBA" id="ARBA00023242"/>
    </source>
</evidence>
<dbReference type="GO" id="GO:0005634">
    <property type="term" value="C:nucleus"/>
    <property type="evidence" value="ECO:0007669"/>
    <property type="project" value="UniProtKB-SubCell"/>
</dbReference>
<sequence>MAPYQSVSGAWQLALTYSDDRRHDDHHSGDAGVDGCSTSRSQSCSSGGNKRRKEMACQWCRHRKIRCTGGLPCDSCERLGKHCVYVKVPREVNDQLRKKKRARQLQKDAERAAARNASHSNHRIQAMHPYWHSDDFAPGTFNCSRSASAVRGEMYGSCDASSGRISLGATAPRLPEVHPHAASSADGVGMMAAHAHQAYGSGAVSANAGLDVGSGSNGSNKGLVTAAATARSVSSAQTYAQRSSIDATSYSSWPAEARSCYDERFSEPGWYNSDMEAAGIMRTEARLSSADSNKYADEQAVRTTVHGALAATQENMWTGAGAAFFSAHDEGSVRTAWLSAYAVAQCSESPQSSYSLRRTPRSNYTCSPVPTLDRTAGSVGMRASPAMLSDTEMSSSSQHQYDYLADPSMPAGQMKLAHMDMDDVTHGFRRWQTARCTSDAYTAAGHLEWSG</sequence>
<evidence type="ECO:0000256" key="6">
    <source>
        <dbReference type="ARBA" id="ARBA00023163"/>
    </source>
</evidence>
<protein>
    <recommendedName>
        <fullName evidence="9">Zn(2)-C6 fungal-type domain-containing protein</fullName>
    </recommendedName>
</protein>
<dbReference type="CDD" id="cd00067">
    <property type="entry name" value="GAL4"/>
    <property type="match status" value="1"/>
</dbReference>
<dbReference type="PANTHER" id="PTHR47782:SF12">
    <property type="entry name" value="ZN(II)2CYS6 TRANSCRIPTION FACTOR (EUROFUNG)"/>
    <property type="match status" value="1"/>
</dbReference>
<dbReference type="SMART" id="SM00066">
    <property type="entry name" value="GAL4"/>
    <property type="match status" value="1"/>
</dbReference>
<evidence type="ECO:0000259" key="9">
    <source>
        <dbReference type="PROSITE" id="PS50048"/>
    </source>
</evidence>
<dbReference type="Proteomes" id="UP000000561">
    <property type="component" value="Chromosome 5"/>
</dbReference>
<reference evidence="10 11" key="1">
    <citation type="journal article" date="2006" name="Nature">
        <title>Insights from the genome of the biotrophic fungal plant pathogen Ustilago maydis.</title>
        <authorList>
            <person name="Kamper J."/>
            <person name="Kahmann R."/>
            <person name="Bolker M."/>
            <person name="Ma L.J."/>
            <person name="Brefort T."/>
            <person name="Saville B.J."/>
            <person name="Banuett F."/>
            <person name="Kronstad J.W."/>
            <person name="Gold S.E."/>
            <person name="Muller O."/>
            <person name="Perlin M.H."/>
            <person name="Wosten H.A."/>
            <person name="de Vries R."/>
            <person name="Ruiz-Herrera J."/>
            <person name="Reynaga-Pena C.G."/>
            <person name="Snetselaar K."/>
            <person name="McCann M."/>
            <person name="Perez-Martin J."/>
            <person name="Feldbrugge M."/>
            <person name="Basse C.W."/>
            <person name="Steinberg G."/>
            <person name="Ibeas J.I."/>
            <person name="Holloman W."/>
            <person name="Guzman P."/>
            <person name="Farman M."/>
            <person name="Stajich J.E."/>
            <person name="Sentandreu R."/>
            <person name="Gonzalez-Prieto J.M."/>
            <person name="Kennell J.C."/>
            <person name="Molina L."/>
            <person name="Schirawski J."/>
            <person name="Mendoza-Mendoza A."/>
            <person name="Greilinger D."/>
            <person name="Munch K."/>
            <person name="Rossel N."/>
            <person name="Scherer M."/>
            <person name="Vranes M."/>
            <person name="Ladendorf O."/>
            <person name="Vincon V."/>
            <person name="Fuchs U."/>
            <person name="Sandrock B."/>
            <person name="Meng S."/>
            <person name="Ho E.C."/>
            <person name="Cahill M.J."/>
            <person name="Boyce K.J."/>
            <person name="Klose J."/>
            <person name="Klosterman S.J."/>
            <person name="Deelstra H.J."/>
            <person name="Ortiz-Castellanos L."/>
            <person name="Li W."/>
            <person name="Sanchez-Alonso P."/>
            <person name="Schreier P.H."/>
            <person name="Hauser-Hahn I."/>
            <person name="Vaupel M."/>
            <person name="Koopmann E."/>
            <person name="Friedrich G."/>
            <person name="Voss H."/>
            <person name="Schluter T."/>
            <person name="Margolis J."/>
            <person name="Platt D."/>
            <person name="Swimmer C."/>
            <person name="Gnirke A."/>
            <person name="Chen F."/>
            <person name="Vysotskaia V."/>
            <person name="Mannhaupt G."/>
            <person name="Guldener U."/>
            <person name="Munsterkotter M."/>
            <person name="Haase D."/>
            <person name="Oesterheld M."/>
            <person name="Mewes H.W."/>
            <person name="Mauceli E.W."/>
            <person name="DeCaprio D."/>
            <person name="Wade C.M."/>
            <person name="Butler J."/>
            <person name="Young S."/>
            <person name="Jaffe D.B."/>
            <person name="Calvo S."/>
            <person name="Nusbaum C."/>
            <person name="Galagan J."/>
            <person name="Birren B.W."/>
        </authorList>
    </citation>
    <scope>NUCLEOTIDE SEQUENCE [LARGE SCALE GENOMIC DNA]</scope>
    <source>
        <strain evidence="11">DSM 14603 / FGSC 9021 / UM521</strain>
    </source>
</reference>
<keyword evidence="7" id="KW-0539">Nucleus</keyword>
<dbReference type="InterPro" id="IPR036864">
    <property type="entry name" value="Zn2-C6_fun-type_DNA-bd_sf"/>
</dbReference>
<dbReference type="PANTHER" id="PTHR47782">
    <property type="entry name" value="ZN(II)2CYS6 TRANSCRIPTION FACTOR (EUROFUNG)-RELATED"/>
    <property type="match status" value="1"/>
</dbReference>
<dbReference type="InterPro" id="IPR052202">
    <property type="entry name" value="Yeast_MetPath_Reg"/>
</dbReference>
<dbReference type="GO" id="GO:0008270">
    <property type="term" value="F:zinc ion binding"/>
    <property type="evidence" value="ECO:0007669"/>
    <property type="project" value="InterPro"/>
</dbReference>
<proteinExistence type="predicted"/>
<keyword evidence="6" id="KW-0804">Transcription</keyword>
<evidence type="ECO:0000256" key="4">
    <source>
        <dbReference type="ARBA" id="ARBA00023015"/>
    </source>
</evidence>
<dbReference type="Pfam" id="PF00172">
    <property type="entry name" value="Zn_clus"/>
    <property type="match status" value="1"/>
</dbReference>
<feature type="domain" description="Zn(2)-C6 fungal-type" evidence="9">
    <location>
        <begin position="56"/>
        <end position="85"/>
    </location>
</feature>
<dbReference type="GeneID" id="23563193"/>
<evidence type="ECO:0000256" key="5">
    <source>
        <dbReference type="ARBA" id="ARBA00023125"/>
    </source>
</evidence>
<dbReference type="GO" id="GO:0003677">
    <property type="term" value="F:DNA binding"/>
    <property type="evidence" value="ECO:0007669"/>
    <property type="project" value="UniProtKB-KW"/>
</dbReference>
<dbReference type="EMBL" id="CM003144">
    <property type="protein sequence ID" value="KIS69939.1"/>
    <property type="molecule type" value="Genomic_DNA"/>
</dbReference>
<dbReference type="InParanoid" id="A0A0D1E1B1"/>
<keyword evidence="3" id="KW-0862">Zinc</keyword>
<evidence type="ECO:0000313" key="10">
    <source>
        <dbReference type="EMBL" id="KIS69939.1"/>
    </source>
</evidence>
<dbReference type="SUPFAM" id="SSF57701">
    <property type="entry name" value="Zn2/Cys6 DNA-binding domain"/>
    <property type="match status" value="1"/>
</dbReference>
<dbReference type="PROSITE" id="PS00463">
    <property type="entry name" value="ZN2_CY6_FUNGAL_1"/>
    <property type="match status" value="1"/>
</dbReference>
<dbReference type="KEGG" id="uma:UMAG_02451"/>
<dbReference type="GO" id="GO:0000981">
    <property type="term" value="F:DNA-binding transcription factor activity, RNA polymerase II-specific"/>
    <property type="evidence" value="ECO:0007669"/>
    <property type="project" value="InterPro"/>
</dbReference>
<organism evidence="10 11">
    <name type="scientific">Mycosarcoma maydis</name>
    <name type="common">Corn smut fungus</name>
    <name type="synonym">Ustilago maydis</name>
    <dbReference type="NCBI Taxonomy" id="5270"/>
    <lineage>
        <taxon>Eukaryota</taxon>
        <taxon>Fungi</taxon>
        <taxon>Dikarya</taxon>
        <taxon>Basidiomycota</taxon>
        <taxon>Ustilaginomycotina</taxon>
        <taxon>Ustilaginomycetes</taxon>
        <taxon>Ustilaginales</taxon>
        <taxon>Ustilaginaceae</taxon>
        <taxon>Mycosarcoma</taxon>
    </lineage>
</organism>
<dbReference type="RefSeq" id="XP_011388735.1">
    <property type="nucleotide sequence ID" value="XM_011390433.1"/>
</dbReference>
<keyword evidence="5" id="KW-0238">DNA-binding</keyword>
<dbReference type="VEuPathDB" id="FungiDB:UMAG_02451"/>